<dbReference type="InterPro" id="IPR048987">
    <property type="entry name" value="PIN-TPR-GreABC"/>
</dbReference>
<evidence type="ECO:0000259" key="1">
    <source>
        <dbReference type="Pfam" id="PF20698"/>
    </source>
</evidence>
<comment type="caution">
    <text evidence="2">The sequence shown here is derived from an EMBL/GenBank/DDBJ whole genome shotgun (WGS) entry which is preliminary data.</text>
</comment>
<dbReference type="SUPFAM" id="SSF48452">
    <property type="entry name" value="TPR-like"/>
    <property type="match status" value="1"/>
</dbReference>
<dbReference type="RefSeq" id="WP_139585558.1">
    <property type="nucleotide sequence ID" value="NZ_VDFY01000170.1"/>
</dbReference>
<evidence type="ECO:0000313" key="3">
    <source>
        <dbReference type="Proteomes" id="UP000306145"/>
    </source>
</evidence>
<name>A0A5C4QK52_9ACTN</name>
<evidence type="ECO:0000313" key="2">
    <source>
        <dbReference type="EMBL" id="TNH27485.1"/>
    </source>
</evidence>
<dbReference type="EMBL" id="VDFY01000170">
    <property type="protein sequence ID" value="TNH27485.1"/>
    <property type="molecule type" value="Genomic_DNA"/>
</dbReference>
<feature type="domain" description="PIN" evidence="1">
    <location>
        <begin position="829"/>
        <end position="963"/>
    </location>
</feature>
<dbReference type="OrthoDB" id="5140156at2"/>
<accession>A0A5C4QK52</accession>
<organism evidence="2 3">
    <name type="scientific">Micromonospora orduensis</name>
    <dbReference type="NCBI Taxonomy" id="1420891"/>
    <lineage>
        <taxon>Bacteria</taxon>
        <taxon>Bacillati</taxon>
        <taxon>Actinomycetota</taxon>
        <taxon>Actinomycetes</taxon>
        <taxon>Micromonosporales</taxon>
        <taxon>Micromonosporaceae</taxon>
        <taxon>Micromonospora</taxon>
    </lineage>
</organism>
<sequence>MRVAWSVARQARKRGVRLKWSELRSWLARPEAQDQLRTGSAKSLSTAVESLALLLPGDEQQRSRDAEVVLMLVLAAFLRAQDPAAATAVAHDWEVEHLRAEGSATREAVATTARSILDRLSESEMFMEQVRKLHPWRRDRALELRGSWPLTEQVVQAVTSASDRGALLRQWAEVPPSWYADAPADVVCWLGELAVDYGRPTAAARYLAAGLDRGAFPAGYWQARRAMCLSEVDPPEAERILEAATAQHPLASCLLATHREEWQEAIRAISAWNVESPGDRALKLQLLTRLTVRVGDLNGGVTLALEAAEIEGASGSALLAAELLLSRGRYGQTVHRLADALQAGDLAIRARNARRTWQGDSVAAILVAVKAAALGGNHVEAWKLTQPLPDGDASDAEAADPRLRREAAQLAAWTGRFDQARAASEGLDDPFTEAEILALELAAQNNTSEAITAWETALSRANDDAEILIAARSLAELGASVPDLGGLERTHPDLVHEIRVIQQAMSADGGSMEALRTGAGKSPTLTIALAERHRDRDEPRLAAEVLKAGAERWTEPRMMLMAAREFRDAGDLEAARRTAESALTMGGPGWAGQFSARALLFEIHDESGDWEQATQQARALVTLDPYDSNARWALVHSLVRRNDLPAAWSALTPNGDPVPPRDRHDAMTSISLAARYDASPQFVPRALSTMGRWPDDEQLVGVFIAQLYAGLRRQELTPSTEDLAALHAATAGYTQRFPDSTVFKAVQIPKDRPLTALIPDLRARHEALEDIFAKVHNAELPVGLLAEATGASYAEVSLQRGAGFVRSHSPVHEAPCRAAVAVALDHPVVLDTTAAHTLALLDAGTRSRLLAVFGQVLAADPAYRDALHGHESLGLRSTTSITWDPAAGQPRVVTIEESEADGLADQAEQVCNILRDAVRRPWPQLKTLKEMPGQSDWLASLDMAATDGVPFWCDDTVLRTVAADLGVLTFGTVDLLRHLANQGRLQRDLLPVIEATLIYNYYADLGFSRAAFDLAATMDAWRPRGAAFAISRAAAWADPNDVLEFTFAAVQQRADIALDDVEGWISAAAVGLVRCAPNEAAASMNLRILLGLCLTKSWMRPDRLPVVLRGIRAAMKERSDTTDPVEPVLADTYRGLVAQHGHALATPLLMSLVQFASQADRFTAARVALTHQS</sequence>
<keyword evidence="3" id="KW-1185">Reference proteome</keyword>
<gene>
    <name evidence="2" type="ORF">FHG89_18045</name>
</gene>
<dbReference type="Gene3D" id="1.25.40.10">
    <property type="entry name" value="Tetratricopeptide repeat domain"/>
    <property type="match status" value="1"/>
</dbReference>
<dbReference type="AlphaFoldDB" id="A0A5C4QK52"/>
<protein>
    <recommendedName>
        <fullName evidence="1">PIN domain-containing protein</fullName>
    </recommendedName>
</protein>
<reference evidence="2 3" key="1">
    <citation type="submission" date="2019-06" db="EMBL/GenBank/DDBJ databases">
        <title>Micromonospora ordensis sp. nov., isolated from deep marine sediment.</title>
        <authorList>
            <person name="Veyisoglu A."/>
            <person name="Carro L."/>
            <person name="Klenk H.-P."/>
            <person name="Sahin N."/>
        </authorList>
    </citation>
    <scope>NUCLEOTIDE SEQUENCE [LARGE SCALE GENOMIC DNA]</scope>
    <source>
        <strain evidence="2 3">S2509</strain>
    </source>
</reference>
<dbReference type="InterPro" id="IPR011990">
    <property type="entry name" value="TPR-like_helical_dom_sf"/>
</dbReference>
<dbReference type="Proteomes" id="UP000306145">
    <property type="component" value="Unassembled WGS sequence"/>
</dbReference>
<dbReference type="Pfam" id="PF20698">
    <property type="entry name" value="PIN-TPR-GreABC"/>
    <property type="match status" value="1"/>
</dbReference>
<proteinExistence type="predicted"/>